<dbReference type="SUPFAM" id="SSF53901">
    <property type="entry name" value="Thiolase-like"/>
    <property type="match status" value="1"/>
</dbReference>
<sequence length="99" mass="10456">MRDVYIVDAVRTPIGRYNGGLASVRPDDLAAHAIRELLARTPALDPARIEDVYFGNANGAGEENRNVARMAALLAGLPTSVPGVTVNRLCASGLEAVIQ</sequence>
<feature type="domain" description="Thiolase N-terminal" evidence="1">
    <location>
        <begin position="4"/>
        <end position="98"/>
    </location>
</feature>
<name>A0ABV1WE96_9ACTN</name>
<dbReference type="InterPro" id="IPR016039">
    <property type="entry name" value="Thiolase-like"/>
</dbReference>
<accession>A0ABV1WE96</accession>
<dbReference type="PANTHER" id="PTHR43365:SF1">
    <property type="entry name" value="ACETYL-COA C-ACYLTRANSFERASE"/>
    <property type="match status" value="1"/>
</dbReference>
<dbReference type="Pfam" id="PF00108">
    <property type="entry name" value="Thiolase_N"/>
    <property type="match status" value="1"/>
</dbReference>
<gene>
    <name evidence="2" type="ORF">ABT317_37275</name>
</gene>
<protein>
    <submittedName>
        <fullName evidence="2">3-oxoadipyl-CoA thiolase</fullName>
    </submittedName>
</protein>
<dbReference type="PANTHER" id="PTHR43365">
    <property type="entry name" value="BLR7806 PROTEIN"/>
    <property type="match status" value="1"/>
</dbReference>
<reference evidence="2 3" key="1">
    <citation type="submission" date="2024-06" db="EMBL/GenBank/DDBJ databases">
        <title>The Natural Products Discovery Center: Release of the First 8490 Sequenced Strains for Exploring Actinobacteria Biosynthetic Diversity.</title>
        <authorList>
            <person name="Kalkreuter E."/>
            <person name="Kautsar S.A."/>
            <person name="Yang D."/>
            <person name="Bader C.D."/>
            <person name="Teijaro C.N."/>
            <person name="Fluegel L."/>
            <person name="Davis C.M."/>
            <person name="Simpson J.R."/>
            <person name="Lauterbach L."/>
            <person name="Steele A.D."/>
            <person name="Gui C."/>
            <person name="Meng S."/>
            <person name="Li G."/>
            <person name="Viehrig K."/>
            <person name="Ye F."/>
            <person name="Su P."/>
            <person name="Kiefer A.F."/>
            <person name="Nichols A."/>
            <person name="Cepeda A.J."/>
            <person name="Yan W."/>
            <person name="Fan B."/>
            <person name="Jiang Y."/>
            <person name="Adhikari A."/>
            <person name="Zheng C.-J."/>
            <person name="Schuster L."/>
            <person name="Cowan T.M."/>
            <person name="Smanski M.J."/>
            <person name="Chevrette M.G."/>
            <person name="De Carvalho L.P.S."/>
            <person name="Shen B."/>
        </authorList>
    </citation>
    <scope>NUCLEOTIDE SEQUENCE [LARGE SCALE GENOMIC DNA]</scope>
    <source>
        <strain evidence="2 3">NPDC000634</strain>
    </source>
</reference>
<dbReference type="Proteomes" id="UP001458415">
    <property type="component" value="Unassembled WGS sequence"/>
</dbReference>
<dbReference type="InterPro" id="IPR020616">
    <property type="entry name" value="Thiolase_N"/>
</dbReference>
<evidence type="ECO:0000313" key="3">
    <source>
        <dbReference type="Proteomes" id="UP001458415"/>
    </source>
</evidence>
<evidence type="ECO:0000313" key="2">
    <source>
        <dbReference type="EMBL" id="MER6982472.1"/>
    </source>
</evidence>
<feature type="non-terminal residue" evidence="2">
    <location>
        <position position="99"/>
    </location>
</feature>
<proteinExistence type="predicted"/>
<dbReference type="Gene3D" id="3.40.47.10">
    <property type="match status" value="1"/>
</dbReference>
<dbReference type="EMBL" id="JBEPCU010001046">
    <property type="protein sequence ID" value="MER6982472.1"/>
    <property type="molecule type" value="Genomic_DNA"/>
</dbReference>
<keyword evidence="3" id="KW-1185">Reference proteome</keyword>
<evidence type="ECO:0000259" key="1">
    <source>
        <dbReference type="Pfam" id="PF00108"/>
    </source>
</evidence>
<comment type="caution">
    <text evidence="2">The sequence shown here is derived from an EMBL/GenBank/DDBJ whole genome shotgun (WGS) entry which is preliminary data.</text>
</comment>
<organism evidence="2 3">
    <name type="scientific">Streptomyces carpinensis</name>
    <dbReference type="NCBI Taxonomy" id="66369"/>
    <lineage>
        <taxon>Bacteria</taxon>
        <taxon>Bacillati</taxon>
        <taxon>Actinomycetota</taxon>
        <taxon>Actinomycetes</taxon>
        <taxon>Kitasatosporales</taxon>
        <taxon>Streptomycetaceae</taxon>
        <taxon>Streptomyces</taxon>
    </lineage>
</organism>